<dbReference type="EMBL" id="MRTF01000004">
    <property type="protein sequence ID" value="OME93051.1"/>
    <property type="molecule type" value="Genomic_DNA"/>
</dbReference>
<sequence>MGWMIGMMAGVVLVLLVFVGFRRKKSSGSERNVIHLKTKTRTRSGQDGQACSKCRRKRQLIFYADDSGAVRGLCTDCKRELERHQELYPL</sequence>
<organism evidence="1 2">
    <name type="scientific">Paenibacillus lautus</name>
    <name type="common">Bacillus lautus</name>
    <dbReference type="NCBI Taxonomy" id="1401"/>
    <lineage>
        <taxon>Bacteria</taxon>
        <taxon>Bacillati</taxon>
        <taxon>Bacillota</taxon>
        <taxon>Bacilli</taxon>
        <taxon>Bacillales</taxon>
        <taxon>Paenibacillaceae</taxon>
        <taxon>Paenibacillus</taxon>
    </lineage>
</organism>
<dbReference type="RefSeq" id="WP_076323074.1">
    <property type="nucleotide sequence ID" value="NZ_BOSB01000003.1"/>
</dbReference>
<accession>A0A1R1B342</accession>
<evidence type="ECO:0000313" key="1">
    <source>
        <dbReference type="EMBL" id="OME93051.1"/>
    </source>
</evidence>
<dbReference type="AlphaFoldDB" id="A0A1R1B342"/>
<proteinExistence type="predicted"/>
<dbReference type="STRING" id="1401.BK123_14410"/>
<evidence type="ECO:0000313" key="2">
    <source>
        <dbReference type="Proteomes" id="UP000187074"/>
    </source>
</evidence>
<reference evidence="1 2" key="1">
    <citation type="submission" date="2016-11" db="EMBL/GenBank/DDBJ databases">
        <title>Paenibacillus species isolates.</title>
        <authorList>
            <person name="Beno S.M."/>
        </authorList>
    </citation>
    <scope>NUCLEOTIDE SEQUENCE [LARGE SCALE GENOMIC DNA]</scope>
    <source>
        <strain evidence="1 2">FSL F4-0100</strain>
    </source>
</reference>
<gene>
    <name evidence="1" type="ORF">BK123_14410</name>
</gene>
<name>A0A1R1B342_PAELA</name>
<comment type="caution">
    <text evidence="1">The sequence shown here is derived from an EMBL/GenBank/DDBJ whole genome shotgun (WGS) entry which is preliminary data.</text>
</comment>
<dbReference type="Proteomes" id="UP000187074">
    <property type="component" value="Unassembled WGS sequence"/>
</dbReference>
<protein>
    <submittedName>
        <fullName evidence="1">Uncharacterized protein</fullName>
    </submittedName>
</protein>
<dbReference type="OrthoDB" id="2679368at2"/>